<dbReference type="InterPro" id="IPR012337">
    <property type="entry name" value="RNaseH-like_sf"/>
</dbReference>
<dbReference type="EMBL" id="KX397373">
    <property type="protein sequence ID" value="ANZ50484.1"/>
    <property type="molecule type" value="Genomic_DNA"/>
</dbReference>
<evidence type="ECO:0000313" key="2">
    <source>
        <dbReference type="Proteomes" id="UP000221949"/>
    </source>
</evidence>
<name>A0A1B2IGX6_9CAUD</name>
<evidence type="ECO:0000313" key="1">
    <source>
        <dbReference type="EMBL" id="ANZ50484.1"/>
    </source>
</evidence>
<gene>
    <name evidence="1" type="ORF">STRATTON_59</name>
</gene>
<dbReference type="GO" id="GO:0003676">
    <property type="term" value="F:nucleic acid binding"/>
    <property type="evidence" value="ECO:0007669"/>
    <property type="project" value="InterPro"/>
</dbReference>
<dbReference type="Proteomes" id="UP000221949">
    <property type="component" value="Segment"/>
</dbReference>
<protein>
    <recommendedName>
        <fullName evidence="3">DNA polymerase</fullName>
    </recommendedName>
</protein>
<proteinExistence type="predicted"/>
<accession>A0A1B2IGX6</accession>
<organism evidence="1 2">
    <name type="scientific">Erwinia phage vB_EamM_Stratton</name>
    <dbReference type="NCBI Taxonomy" id="1883378"/>
    <lineage>
        <taxon>Viruses</taxon>
        <taxon>Duplodnaviria</taxon>
        <taxon>Heunggongvirae</taxon>
        <taxon>Uroviricota</taxon>
        <taxon>Caudoviricetes</taxon>
        <taxon>Chimalliviridae</taxon>
        <taxon>Erskinevirus</taxon>
        <taxon>Erskinevirus EaH2</taxon>
    </lineage>
</organism>
<dbReference type="SUPFAM" id="SSF53098">
    <property type="entry name" value="Ribonuclease H-like"/>
    <property type="match status" value="1"/>
</dbReference>
<dbReference type="InterPro" id="IPR036397">
    <property type="entry name" value="RNaseH_sf"/>
</dbReference>
<evidence type="ECO:0008006" key="3">
    <source>
        <dbReference type="Google" id="ProtNLM"/>
    </source>
</evidence>
<reference evidence="2" key="1">
    <citation type="submission" date="2016-06" db="EMBL/GenBank/DDBJ databases">
        <authorList>
            <person name="Berg J.A."/>
            <person name="Stratton M.L."/>
            <person name="Esplin I.D."/>
            <person name="Jensen G.L."/>
            <person name="Merrill B.D."/>
            <person name="Breakwell D.P."/>
            <person name="Hope S."/>
            <person name="Grose J.H."/>
        </authorList>
    </citation>
    <scope>NUCLEOTIDE SEQUENCE [LARGE SCALE GENOMIC DNA]</scope>
</reference>
<dbReference type="Gene3D" id="3.30.420.10">
    <property type="entry name" value="Ribonuclease H-like superfamily/Ribonuclease H"/>
    <property type="match status" value="1"/>
</dbReference>
<sequence length="596" mass="68737">MINNYFAPEDVIAKECKHVAYATDDEKQNDFVLVKEVIHTKDGRLIPRVFGRENLKRPIYITQPPHRNHQEKKEYEERSKTQEFMTTDVGMSITIQAGLGVRFPDPKKRLRQVCSSPYVYWADLPVTSWIKQKYLKKWPNSVTPNRLCIYDVETREEDGSRDPWLMSFVLDDEIHFFATQDYIARCGKVNFGERLLKRAQEMLSKIEFRGKNKKTGEDEIKIKNVLEGFTITAHECATSGHAVVRMFEEIHPRLPDLMVAWNHEFDISRMLEALERDNIAPEDVFSHPSVPQKYRKVWFKKDQASKKTESKSLTKAPSQQWHVLYCMASFFFVDAMCLFRSLRVHEGQRPSYKLNAILDSELGLNKLDIPGLPYEEKLEWHLKAQKDFALEYCVYNIFDNLMILLLDKKTNDLASAISILAGYSMYDIFPSLPKRICVAFTYYLYEQNPSLVIGCTGQAMRNDYDEEVIGTDGWIVTLTACMNSENGLTNILKEIPQFHSAFRGQTADADLTQAYPSATNMMNQSRETTLIELLSITGVSEEIRRRTGVNLTAGRVNAMEIANDFFCLPDKDKVLTTFLVRQGETVTDPIEYINGF</sequence>